<keyword evidence="1" id="KW-0401">Integrin</keyword>
<accession>A0A3M7Q792</accession>
<evidence type="ECO:0000313" key="1">
    <source>
        <dbReference type="EMBL" id="RNA07290.1"/>
    </source>
</evidence>
<comment type="caution">
    <text evidence="1">The sequence shown here is derived from an EMBL/GenBank/DDBJ whole genome shotgun (WGS) entry which is preliminary data.</text>
</comment>
<organism evidence="1 2">
    <name type="scientific">Brachionus plicatilis</name>
    <name type="common">Marine rotifer</name>
    <name type="synonym">Brachionus muelleri</name>
    <dbReference type="NCBI Taxonomy" id="10195"/>
    <lineage>
        <taxon>Eukaryota</taxon>
        <taxon>Metazoa</taxon>
        <taxon>Spiralia</taxon>
        <taxon>Gnathifera</taxon>
        <taxon>Rotifera</taxon>
        <taxon>Eurotatoria</taxon>
        <taxon>Monogononta</taxon>
        <taxon>Pseudotrocha</taxon>
        <taxon>Ploima</taxon>
        <taxon>Brachionidae</taxon>
        <taxon>Brachionus</taxon>
    </lineage>
</organism>
<name>A0A3M7Q792_BRAPC</name>
<proteinExistence type="predicted"/>
<sequence>MEIGIISCGESVSDETAEQPLAKKRRLENNEKSLKSTFCFFLFYLDNLCYTFLKKNILVFFLQKINTALFLFLATIELANCYFLIENSDEKESILDRFRIENKWNGLNDFPQYFEIKFKQNGQVFKHRKYPDIHVIDKDGNPKKYALKKSEDFQHYINLEGNAYATLIKNNNSDDSYRFIGRIFSKTEANTTFDIYPVKKVENPKTFNPKNKYYHAIKKRNTKDETKNHSFLNTLKNKDYIVEKKKSLKSANLLRKLTKSGTGQFVLNLETIIVADYSLINEHKRISKSEDLDVVFNNLRIYLSHVMHAVDQKYQNSFKNDNEMKINIFLTNFVFVTDPAEAPWVDPSLVGDPNNPTYDNQDVIVATPTIQSFKNYMESKTFPFEYDHAMALFKKDLWADGNDIPENRKGVAGFAYVAGTCENIRYSVTEEQGGFRSIFD</sequence>
<dbReference type="Gene3D" id="3.40.390.10">
    <property type="entry name" value="Collagenase (Catalytic Domain)"/>
    <property type="match status" value="1"/>
</dbReference>
<reference evidence="1 2" key="1">
    <citation type="journal article" date="2018" name="Sci. Rep.">
        <title>Genomic signatures of local adaptation to the degree of environmental predictability in rotifers.</title>
        <authorList>
            <person name="Franch-Gras L."/>
            <person name="Hahn C."/>
            <person name="Garcia-Roger E.M."/>
            <person name="Carmona M.J."/>
            <person name="Serra M."/>
            <person name="Gomez A."/>
        </authorList>
    </citation>
    <scope>NUCLEOTIDE SEQUENCE [LARGE SCALE GENOMIC DNA]</scope>
    <source>
        <strain evidence="1">HYR1</strain>
    </source>
</reference>
<dbReference type="GO" id="GO:0008237">
    <property type="term" value="F:metallopeptidase activity"/>
    <property type="evidence" value="ECO:0007669"/>
    <property type="project" value="InterPro"/>
</dbReference>
<evidence type="ECO:0000313" key="2">
    <source>
        <dbReference type="Proteomes" id="UP000276133"/>
    </source>
</evidence>
<dbReference type="EMBL" id="REGN01007101">
    <property type="protein sequence ID" value="RNA07290.1"/>
    <property type="molecule type" value="Genomic_DNA"/>
</dbReference>
<dbReference type="AlphaFoldDB" id="A0A3M7Q792"/>
<dbReference type="OrthoDB" id="6134861at2759"/>
<dbReference type="InterPro" id="IPR024079">
    <property type="entry name" value="MetalloPept_cat_dom_sf"/>
</dbReference>
<protein>
    <submittedName>
        <fullName evidence="1">A disintegrin and metallo ase with thrombospondin motifs 5-like</fullName>
    </submittedName>
</protein>
<keyword evidence="2" id="KW-1185">Reference proteome</keyword>
<dbReference type="Proteomes" id="UP000276133">
    <property type="component" value="Unassembled WGS sequence"/>
</dbReference>
<dbReference type="SUPFAM" id="SSF55486">
    <property type="entry name" value="Metalloproteases ('zincins'), catalytic domain"/>
    <property type="match status" value="1"/>
</dbReference>
<dbReference type="GO" id="GO:0007229">
    <property type="term" value="P:integrin-mediated signaling pathway"/>
    <property type="evidence" value="ECO:0007669"/>
    <property type="project" value="UniProtKB-KW"/>
</dbReference>
<gene>
    <name evidence="1" type="ORF">BpHYR1_033796</name>
</gene>